<sequence>MNNLKKISREEAAKLGQDNRTVYFDNKEKIANLDVIEIPDNLSLVQQLVIAKYYYISQDYQDFIYIYSHEQYNYDDLLCLFNKGYYCYKGNKKIAFLLESPKQQAIDYFRDAVKNNKISPFLTSFYKKKIINTLVRDPNEMLSINTTPIEQIKEIIPKKRELSFYLLNTKDFDSSSIESEHKPLLSYLQKHHPISFSIPSPNNICLDSNIINNYGIKLLSSIYKSILLINEDKDNSVLEILFSNPLC</sequence>
<dbReference type="Proteomes" id="UP001465426">
    <property type="component" value="Unassembled WGS sequence"/>
</dbReference>
<dbReference type="RefSeq" id="WP_031540343.1">
    <property type="nucleotide sequence ID" value="NZ_JBBMFN010000048.1"/>
</dbReference>
<comment type="caution">
    <text evidence="1">The sequence shown here is derived from an EMBL/GenBank/DDBJ whole genome shotgun (WGS) entry which is preliminary data.</text>
</comment>
<evidence type="ECO:0000313" key="1">
    <source>
        <dbReference type="EMBL" id="MEQ2467337.1"/>
    </source>
</evidence>
<keyword evidence="2" id="KW-1185">Reference proteome</keyword>
<name>A0ABV1F1U3_9BACI</name>
<reference evidence="1 2" key="1">
    <citation type="submission" date="2024-03" db="EMBL/GenBank/DDBJ databases">
        <title>Human intestinal bacterial collection.</title>
        <authorList>
            <person name="Pauvert C."/>
            <person name="Hitch T.C.A."/>
            <person name="Clavel T."/>
        </authorList>
    </citation>
    <scope>NUCLEOTIDE SEQUENCE [LARGE SCALE GENOMIC DNA]</scope>
    <source>
        <strain evidence="1 2">CLA-SR-H024</strain>
    </source>
</reference>
<proteinExistence type="predicted"/>
<gene>
    <name evidence="1" type="ORF">WMO63_16905</name>
</gene>
<evidence type="ECO:0000313" key="2">
    <source>
        <dbReference type="Proteomes" id="UP001465426"/>
    </source>
</evidence>
<dbReference type="EMBL" id="JBBMFN010000048">
    <property type="protein sequence ID" value="MEQ2467337.1"/>
    <property type="molecule type" value="Genomic_DNA"/>
</dbReference>
<organism evidence="1 2">
    <name type="scientific">Niallia hominis</name>
    <dbReference type="NCBI Taxonomy" id="3133173"/>
    <lineage>
        <taxon>Bacteria</taxon>
        <taxon>Bacillati</taxon>
        <taxon>Bacillota</taxon>
        <taxon>Bacilli</taxon>
        <taxon>Bacillales</taxon>
        <taxon>Bacillaceae</taxon>
        <taxon>Niallia</taxon>
    </lineage>
</organism>
<accession>A0ABV1F1U3</accession>
<protein>
    <submittedName>
        <fullName evidence="1">Uncharacterized protein</fullName>
    </submittedName>
</protein>